<organism evidence="1 2">
    <name type="scientific">Candidatus Ventrousia excrementavium</name>
    <dbReference type="NCBI Taxonomy" id="2840961"/>
    <lineage>
        <taxon>Bacteria</taxon>
        <taxon>Bacillati</taxon>
        <taxon>Bacillota</taxon>
        <taxon>Clostridia</taxon>
        <taxon>Eubacteriales</taxon>
        <taxon>Clostridiaceae</taxon>
        <taxon>Clostridiaceae incertae sedis</taxon>
        <taxon>Candidatus Ventrousia</taxon>
    </lineage>
</organism>
<dbReference type="AlphaFoldDB" id="A0A9D1IVB6"/>
<evidence type="ECO:0008006" key="3">
    <source>
        <dbReference type="Google" id="ProtNLM"/>
    </source>
</evidence>
<dbReference type="InterPro" id="IPR001563">
    <property type="entry name" value="Peptidase_S10"/>
</dbReference>
<protein>
    <recommendedName>
        <fullName evidence="3">Peptidase S10</fullName>
    </recommendedName>
</protein>
<evidence type="ECO:0000313" key="2">
    <source>
        <dbReference type="Proteomes" id="UP000824073"/>
    </source>
</evidence>
<dbReference type="GO" id="GO:0004185">
    <property type="term" value="F:serine-type carboxypeptidase activity"/>
    <property type="evidence" value="ECO:0007669"/>
    <property type="project" value="InterPro"/>
</dbReference>
<comment type="caution">
    <text evidence="1">The sequence shown here is derived from an EMBL/GenBank/DDBJ whole genome shotgun (WGS) entry which is preliminary data.</text>
</comment>
<dbReference type="Pfam" id="PF00450">
    <property type="entry name" value="Peptidase_S10"/>
    <property type="match status" value="1"/>
</dbReference>
<proteinExistence type="predicted"/>
<dbReference type="Gene3D" id="3.40.50.1820">
    <property type="entry name" value="alpha/beta hydrolase"/>
    <property type="match status" value="1"/>
</dbReference>
<sequence length="453" mass="51664">MQELLRYKTAQQAVAGGHKVDYVATIEEFPLRTSSGEIEATMVTYSYIRQPEESDRPIIFAYNGGPGSDSAWLHFGLLGPRRIEVGEPEEGLVDFPYELQDNEEFLIDICDIVLIDPVGTGFTQVLTEEAKHKYYGVQGDAESFARLIENWIAQHSRWDASVYLLGESYGTIRNVALADVLPKAIHLAGIISVGTSFNVGLSELHVEPCVRRMEAYAAAAWYHHRENKPPLAEHLQQAHQFAYTDYAKALLWGSQLPLAEYEQTLKQLQYFTAMPESHLRRNHLRFSERDFVQMVCPGEEVSVYDARIKAPTGPDRKAAGDMNDEPQTAAVGPAFAAAVFKYLYNNLKFMPDRQYRQKSLEIAVGWDYQSGGINTMDLLERLMRRKPDLRVFFVNGLFDLQSTADFVTYYLAQYEIPGERTLVRAYESGHMTYFGKPFYTLTRDLRRFIINEE</sequence>
<gene>
    <name evidence="1" type="ORF">IAB67_06995</name>
</gene>
<reference evidence="1" key="1">
    <citation type="submission" date="2020-10" db="EMBL/GenBank/DDBJ databases">
        <authorList>
            <person name="Gilroy R."/>
        </authorList>
    </citation>
    <scope>NUCLEOTIDE SEQUENCE</scope>
    <source>
        <strain evidence="1">CHK191-8634</strain>
    </source>
</reference>
<dbReference type="EMBL" id="DVMR01000055">
    <property type="protein sequence ID" value="HIU44027.1"/>
    <property type="molecule type" value="Genomic_DNA"/>
</dbReference>
<evidence type="ECO:0000313" key="1">
    <source>
        <dbReference type="EMBL" id="HIU44027.1"/>
    </source>
</evidence>
<dbReference type="SUPFAM" id="SSF53474">
    <property type="entry name" value="alpha/beta-Hydrolases"/>
    <property type="match status" value="1"/>
</dbReference>
<name>A0A9D1IVB6_9CLOT</name>
<dbReference type="InterPro" id="IPR029058">
    <property type="entry name" value="AB_hydrolase_fold"/>
</dbReference>
<accession>A0A9D1IVB6</accession>
<reference evidence="1" key="2">
    <citation type="journal article" date="2021" name="PeerJ">
        <title>Extensive microbial diversity within the chicken gut microbiome revealed by metagenomics and culture.</title>
        <authorList>
            <person name="Gilroy R."/>
            <person name="Ravi A."/>
            <person name="Getino M."/>
            <person name="Pursley I."/>
            <person name="Horton D.L."/>
            <person name="Alikhan N.F."/>
            <person name="Baker D."/>
            <person name="Gharbi K."/>
            <person name="Hall N."/>
            <person name="Watson M."/>
            <person name="Adriaenssens E.M."/>
            <person name="Foster-Nyarko E."/>
            <person name="Jarju S."/>
            <person name="Secka A."/>
            <person name="Antonio M."/>
            <person name="Oren A."/>
            <person name="Chaudhuri R.R."/>
            <person name="La Ragione R."/>
            <person name="Hildebrand F."/>
            <person name="Pallen M.J."/>
        </authorList>
    </citation>
    <scope>NUCLEOTIDE SEQUENCE</scope>
    <source>
        <strain evidence="1">CHK191-8634</strain>
    </source>
</reference>
<dbReference type="GO" id="GO:0006508">
    <property type="term" value="P:proteolysis"/>
    <property type="evidence" value="ECO:0007669"/>
    <property type="project" value="InterPro"/>
</dbReference>
<dbReference type="Proteomes" id="UP000824073">
    <property type="component" value="Unassembled WGS sequence"/>
</dbReference>